<evidence type="ECO:0000256" key="2">
    <source>
        <dbReference type="ARBA" id="ARBA00005582"/>
    </source>
</evidence>
<comment type="catalytic activity">
    <reaction evidence="10">
        <text>8-oxo-dGTP + H2O = 8-oxo-dGMP + diphosphate + H(+)</text>
        <dbReference type="Rhea" id="RHEA:31575"/>
        <dbReference type="ChEBI" id="CHEBI:15377"/>
        <dbReference type="ChEBI" id="CHEBI:15378"/>
        <dbReference type="ChEBI" id="CHEBI:33019"/>
        <dbReference type="ChEBI" id="CHEBI:63224"/>
        <dbReference type="ChEBI" id="CHEBI:77896"/>
        <dbReference type="EC" id="3.6.1.55"/>
    </reaction>
</comment>
<keyword evidence="4" id="KW-0235">DNA replication</keyword>
<dbReference type="SUPFAM" id="SSF55811">
    <property type="entry name" value="Nudix"/>
    <property type="match status" value="1"/>
</dbReference>
<evidence type="ECO:0000256" key="8">
    <source>
        <dbReference type="ARBA" id="ARBA00022842"/>
    </source>
</evidence>
<feature type="domain" description="Nudix hydrolase" evidence="17">
    <location>
        <begin position="4"/>
        <end position="132"/>
    </location>
</feature>
<name>A0ABX7P4D2_9BACT</name>
<evidence type="ECO:0000256" key="6">
    <source>
        <dbReference type="ARBA" id="ARBA00022763"/>
    </source>
</evidence>
<evidence type="ECO:0000256" key="1">
    <source>
        <dbReference type="ARBA" id="ARBA00001946"/>
    </source>
</evidence>
<dbReference type="EMBL" id="CP071090">
    <property type="protein sequence ID" value="QSQ25329.1"/>
    <property type="molecule type" value="Genomic_DNA"/>
</dbReference>
<keyword evidence="19" id="KW-1185">Reference proteome</keyword>
<evidence type="ECO:0000259" key="17">
    <source>
        <dbReference type="PROSITE" id="PS51462"/>
    </source>
</evidence>
<dbReference type="PANTHER" id="PTHR47707:SF1">
    <property type="entry name" value="NUDIX HYDROLASE FAMILY PROTEIN"/>
    <property type="match status" value="1"/>
</dbReference>
<evidence type="ECO:0000256" key="12">
    <source>
        <dbReference type="ARBA" id="ARBA00038905"/>
    </source>
</evidence>
<evidence type="ECO:0000256" key="14">
    <source>
        <dbReference type="ARBA" id="ARBA00041592"/>
    </source>
</evidence>
<protein>
    <recommendedName>
        <fullName evidence="13">8-oxo-dGTP diphosphatase</fullName>
        <ecNumber evidence="12">3.6.1.55</ecNumber>
    </recommendedName>
    <alternativeName>
        <fullName evidence="16">7,8-dihydro-8-oxoguanine-triphosphatase</fullName>
    </alternativeName>
    <alternativeName>
        <fullName evidence="15">Mutator protein MutT</fullName>
    </alternativeName>
    <alternativeName>
        <fullName evidence="14">dGTP pyrophosphohydrolase</fullName>
    </alternativeName>
</protein>
<keyword evidence="7" id="KW-0378">Hydrolase</keyword>
<dbReference type="InterPro" id="IPR020084">
    <property type="entry name" value="NUDIX_hydrolase_CS"/>
</dbReference>
<comment type="catalytic activity">
    <reaction evidence="11">
        <text>8-oxo-GTP + H2O = 8-oxo-GMP + diphosphate + H(+)</text>
        <dbReference type="Rhea" id="RHEA:67616"/>
        <dbReference type="ChEBI" id="CHEBI:15377"/>
        <dbReference type="ChEBI" id="CHEBI:15378"/>
        <dbReference type="ChEBI" id="CHEBI:33019"/>
        <dbReference type="ChEBI" id="CHEBI:143553"/>
        <dbReference type="ChEBI" id="CHEBI:145694"/>
    </reaction>
</comment>
<evidence type="ECO:0000256" key="11">
    <source>
        <dbReference type="ARBA" id="ARBA00036904"/>
    </source>
</evidence>
<evidence type="ECO:0000256" key="4">
    <source>
        <dbReference type="ARBA" id="ARBA00022705"/>
    </source>
</evidence>
<gene>
    <name evidence="18" type="ORF">JY651_10545</name>
</gene>
<dbReference type="PANTHER" id="PTHR47707">
    <property type="entry name" value="8-OXO-DGTP DIPHOSPHATASE"/>
    <property type="match status" value="1"/>
</dbReference>
<keyword evidence="5" id="KW-0479">Metal-binding</keyword>
<evidence type="ECO:0000256" key="3">
    <source>
        <dbReference type="ARBA" id="ARBA00022457"/>
    </source>
</evidence>
<dbReference type="InterPro" id="IPR000086">
    <property type="entry name" value="NUDIX_hydrolase_dom"/>
</dbReference>
<sequence length="135" mass="15617">MARRHVRVVGAMLQNDGGRYLITQRPPSASLPLLWEFPGGRVEEGEDDATALAREILEEMGVAVHVLEQAMHTRHEYPTYDIDFRVFHCRMAEPERNIRHLRVHDHRWVTLEEMAGYRFPDADAKTLAKLLDLDS</sequence>
<accession>A0ABX7P4D2</accession>
<dbReference type="InterPro" id="IPR029119">
    <property type="entry name" value="MutY_C"/>
</dbReference>
<comment type="similarity">
    <text evidence="2">Belongs to the Nudix hydrolase family.</text>
</comment>
<organism evidence="18 19">
    <name type="scientific">Pyxidicoccus parkwayensis</name>
    <dbReference type="NCBI Taxonomy" id="2813578"/>
    <lineage>
        <taxon>Bacteria</taxon>
        <taxon>Pseudomonadati</taxon>
        <taxon>Myxococcota</taxon>
        <taxon>Myxococcia</taxon>
        <taxon>Myxococcales</taxon>
        <taxon>Cystobacterineae</taxon>
        <taxon>Myxococcaceae</taxon>
        <taxon>Pyxidicoccus</taxon>
    </lineage>
</organism>
<dbReference type="InterPro" id="IPR020476">
    <property type="entry name" value="Nudix_hydrolase"/>
</dbReference>
<evidence type="ECO:0000256" key="16">
    <source>
        <dbReference type="ARBA" id="ARBA00042798"/>
    </source>
</evidence>
<evidence type="ECO:0000256" key="5">
    <source>
        <dbReference type="ARBA" id="ARBA00022723"/>
    </source>
</evidence>
<evidence type="ECO:0000313" key="19">
    <source>
        <dbReference type="Proteomes" id="UP000662747"/>
    </source>
</evidence>
<reference evidence="18 19" key="1">
    <citation type="submission" date="2021-02" db="EMBL/GenBank/DDBJ databases">
        <title>De Novo genome assembly of isolated myxobacteria.</title>
        <authorList>
            <person name="Stevens D.C."/>
        </authorList>
    </citation>
    <scope>NUCLEOTIDE SEQUENCE [LARGE SCALE GENOMIC DNA]</scope>
    <source>
        <strain evidence="19">SCPEA02</strain>
    </source>
</reference>
<dbReference type="Gene3D" id="3.90.79.10">
    <property type="entry name" value="Nucleoside Triphosphate Pyrophosphohydrolase"/>
    <property type="match status" value="1"/>
</dbReference>
<keyword evidence="9" id="KW-0234">DNA repair</keyword>
<dbReference type="Proteomes" id="UP000662747">
    <property type="component" value="Chromosome"/>
</dbReference>
<dbReference type="RefSeq" id="WP_206726884.1">
    <property type="nucleotide sequence ID" value="NZ_CP071090.1"/>
</dbReference>
<evidence type="ECO:0000256" key="10">
    <source>
        <dbReference type="ARBA" id="ARBA00035861"/>
    </source>
</evidence>
<evidence type="ECO:0000256" key="7">
    <source>
        <dbReference type="ARBA" id="ARBA00022801"/>
    </source>
</evidence>
<comment type="cofactor">
    <cofactor evidence="1">
        <name>Mg(2+)</name>
        <dbReference type="ChEBI" id="CHEBI:18420"/>
    </cofactor>
</comment>
<keyword evidence="8" id="KW-0460">Magnesium</keyword>
<dbReference type="PROSITE" id="PS00893">
    <property type="entry name" value="NUDIX_BOX"/>
    <property type="match status" value="1"/>
</dbReference>
<dbReference type="PRINTS" id="PR00502">
    <property type="entry name" value="NUDIXFAMILY"/>
</dbReference>
<proteinExistence type="inferred from homology"/>
<dbReference type="InterPro" id="IPR015797">
    <property type="entry name" value="NUDIX_hydrolase-like_dom_sf"/>
</dbReference>
<dbReference type="InterPro" id="IPR047127">
    <property type="entry name" value="MutT-like"/>
</dbReference>
<dbReference type="EC" id="3.6.1.55" evidence="12"/>
<keyword evidence="6" id="KW-0227">DNA damage</keyword>
<dbReference type="PROSITE" id="PS51462">
    <property type="entry name" value="NUDIX"/>
    <property type="match status" value="1"/>
</dbReference>
<evidence type="ECO:0000256" key="9">
    <source>
        <dbReference type="ARBA" id="ARBA00023204"/>
    </source>
</evidence>
<evidence type="ECO:0000256" key="15">
    <source>
        <dbReference type="ARBA" id="ARBA00041979"/>
    </source>
</evidence>
<keyword evidence="3" id="KW-0515">Mutator protein</keyword>
<dbReference type="CDD" id="cd03425">
    <property type="entry name" value="NUDIX_MutT_NudA_like"/>
    <property type="match status" value="1"/>
</dbReference>
<evidence type="ECO:0000256" key="13">
    <source>
        <dbReference type="ARBA" id="ARBA00040794"/>
    </source>
</evidence>
<evidence type="ECO:0000313" key="18">
    <source>
        <dbReference type="EMBL" id="QSQ25329.1"/>
    </source>
</evidence>
<dbReference type="Pfam" id="PF14815">
    <property type="entry name" value="NUDIX_4"/>
    <property type="match status" value="1"/>
</dbReference>